<proteinExistence type="predicted"/>
<protein>
    <submittedName>
        <fullName evidence="1">Uncharacterized protein</fullName>
    </submittedName>
</protein>
<gene>
    <name evidence="1" type="ORF">SLAVMIC_00752</name>
</gene>
<evidence type="ECO:0000313" key="1">
    <source>
        <dbReference type="EMBL" id="CAG7581256.1"/>
    </source>
</evidence>
<name>A0A8D9CCQ5_9VIRU</name>
<reference evidence="1" key="1">
    <citation type="submission" date="2021-06" db="EMBL/GenBank/DDBJ databases">
        <authorList>
            <person name="Gannon L."/>
            <person name="Redgwell R T."/>
            <person name="Michniewski S."/>
            <person name="Harrison D C."/>
            <person name="Millard A."/>
        </authorList>
    </citation>
    <scope>NUCLEOTIDE SEQUENCE</scope>
</reference>
<sequence length="77" mass="8997">MKELENIISEKLSTIGEIIEFWEIKGYKGQYNFIIKTNENIMDLLEAKSVISKHLGDIKSHTHCLEGYNRIWTQISI</sequence>
<organism evidence="1">
    <name type="scientific">uncultured marine phage</name>
    <dbReference type="NCBI Taxonomy" id="707152"/>
    <lineage>
        <taxon>Viruses</taxon>
        <taxon>environmental samples</taxon>
    </lineage>
</organism>
<accession>A0A8D9CCQ5</accession>
<dbReference type="EMBL" id="OU342829">
    <property type="protein sequence ID" value="CAG7581256.1"/>
    <property type="molecule type" value="Genomic_DNA"/>
</dbReference>